<keyword evidence="2" id="KW-0175">Coiled coil</keyword>
<protein>
    <recommendedName>
        <fullName evidence="1">Protein SlyX homolog</fullName>
    </recommendedName>
</protein>
<reference evidence="3 4" key="1">
    <citation type="submission" date="2018-11" db="EMBL/GenBank/DDBJ databases">
        <title>The draft genome sequence of Amphritea balenae JAMM 1525T.</title>
        <authorList>
            <person name="Fang Z."/>
            <person name="Zhang Y."/>
            <person name="Han X."/>
        </authorList>
    </citation>
    <scope>NUCLEOTIDE SEQUENCE [LARGE SCALE GENOMIC DNA]</scope>
    <source>
        <strain evidence="3 4">JAMM 1525</strain>
    </source>
</reference>
<gene>
    <name evidence="1" type="primary">slyX</name>
    <name evidence="3" type="ORF">EHS89_14700</name>
</gene>
<dbReference type="PANTHER" id="PTHR36508:SF1">
    <property type="entry name" value="PROTEIN SLYX"/>
    <property type="match status" value="1"/>
</dbReference>
<name>A0A3P1SM62_9GAMM</name>
<dbReference type="InterPro" id="IPR007236">
    <property type="entry name" value="SlyX"/>
</dbReference>
<dbReference type="Pfam" id="PF04102">
    <property type="entry name" value="SlyX"/>
    <property type="match status" value="1"/>
</dbReference>
<accession>A0A3P1SM62</accession>
<comment type="similarity">
    <text evidence="1">Belongs to the SlyX family.</text>
</comment>
<dbReference type="PANTHER" id="PTHR36508">
    <property type="entry name" value="PROTEIN SLYX"/>
    <property type="match status" value="1"/>
</dbReference>
<evidence type="ECO:0000256" key="1">
    <source>
        <dbReference type="HAMAP-Rule" id="MF_00715"/>
    </source>
</evidence>
<dbReference type="RefSeq" id="WP_124926914.1">
    <property type="nucleotide sequence ID" value="NZ_BMOH01000007.1"/>
</dbReference>
<organism evidence="3 4">
    <name type="scientific">Amphritea balenae</name>
    <dbReference type="NCBI Taxonomy" id="452629"/>
    <lineage>
        <taxon>Bacteria</taxon>
        <taxon>Pseudomonadati</taxon>
        <taxon>Pseudomonadota</taxon>
        <taxon>Gammaproteobacteria</taxon>
        <taxon>Oceanospirillales</taxon>
        <taxon>Oceanospirillaceae</taxon>
        <taxon>Amphritea</taxon>
    </lineage>
</organism>
<dbReference type="HAMAP" id="MF_00715">
    <property type="entry name" value="SlyX"/>
    <property type="match status" value="1"/>
</dbReference>
<dbReference type="Gene3D" id="1.20.5.300">
    <property type="match status" value="1"/>
</dbReference>
<comment type="caution">
    <text evidence="3">The sequence shown here is derived from an EMBL/GenBank/DDBJ whole genome shotgun (WGS) entry which is preliminary data.</text>
</comment>
<dbReference type="OrthoDB" id="5771733at2"/>
<dbReference type="Proteomes" id="UP000267535">
    <property type="component" value="Unassembled WGS sequence"/>
</dbReference>
<evidence type="ECO:0000313" key="3">
    <source>
        <dbReference type="EMBL" id="RRC98333.1"/>
    </source>
</evidence>
<dbReference type="EMBL" id="RQXV01000008">
    <property type="protein sequence ID" value="RRC98333.1"/>
    <property type="molecule type" value="Genomic_DNA"/>
</dbReference>
<dbReference type="AlphaFoldDB" id="A0A3P1SM62"/>
<proteinExistence type="inferred from homology"/>
<feature type="coiled-coil region" evidence="2">
    <location>
        <begin position="7"/>
        <end position="41"/>
    </location>
</feature>
<evidence type="ECO:0000256" key="2">
    <source>
        <dbReference type="SAM" id="Coils"/>
    </source>
</evidence>
<keyword evidence="4" id="KW-1185">Reference proteome</keyword>
<sequence length="69" mass="7876">MNQQQKIDDLESRIAFQEDAIDKMSQEMATQGAELERLSQIVKILNQQIKQVAPENINAPEDEAPPPHY</sequence>
<evidence type="ECO:0000313" key="4">
    <source>
        <dbReference type="Proteomes" id="UP000267535"/>
    </source>
</evidence>